<accession>A2ELR0</accession>
<feature type="coiled-coil region" evidence="1">
    <location>
        <begin position="276"/>
        <end position="303"/>
    </location>
</feature>
<sequence>MFDSSDANPLESQPADFYSESTNATAEHNEQLKEDNANLIKQNSLLKAQFESAVALAAKTKEISKENAQLKTKILEMTSQRDDYINRLEIATRSQKEALNKLEEQKKNFEEARANEIYEIQKEMNLTTQSWKKKIDELNSQIQERDENIKSYQISEEVLKQKLLKLINNINQYLAINIADINELFLFFESPPPQNTSSVLSQTQSFNQNISEINYQQKINNMKSKIKQMKNVIVLLHKNSEDSENENKKKILEFHKKEKEYITEISRLKNIIDTNTEDYKVQINDYQNQIKLYEERVAMLKDQISKSPARAPPQIIIQKPEIPQVIEQNKKKPKCKAVINELKDKVNSLTTQNKALQTKISELSHKIDESDTEIINLNASITKYQNEASTKSKLLEESEEQLKSLRNTITSSDKNHKDVMKSHEIQFKKQSQSISMLEKTNEVLKKEIVENQLKISELEQNVQKLNNEIKQKAGENEKLKDEIKNLNDELLDAKLELQKPQPTEADFVPASSWNVSHFEKDLQEKLNSIIANPSLKAGSKIQTMLSCIADHQHGVITQIEDELQKINIQNSQRMSTINNFIVSLSILLTGNSIPLDYVLKGQGTELLNIIKDMQQKLLEYSHENDSYRKQIDYINSSFDNQFSSVEDIASYSTSMIKNYQSQINKQKKKIKNLERAISMSEESNEELNNTVSKLNLDIERLNAEKENSTKTINNLRKDNQSLREKVKNLEQSEISISKQNQEEISSIEESYISKIKECEENRAKEIQQFQIELQNALKENKSLQKSLDEYKERVQSQNSSISSQIETKEIQIKKEKTQSTKMIEKLEMEKKLMKESYERTVNELGKKLKDYSVELTNLNQIISDLQTKYNKTSDQLTKSELSNENLKRDLKNLEEEIQREKQLLRASTTSQIQEYESKLSAVTGEEKLKIETEKRKIFTYAASTLNNLFSTNEKLDERSFKSLISKAKETIDKLSSTDAAVRRLVNAVPGQSTEDAVAHFVWEQDKFATRHFF</sequence>
<keyword evidence="4" id="KW-1185">Reference proteome</keyword>
<evidence type="ECO:0000313" key="3">
    <source>
        <dbReference type="EMBL" id="EAY06425.1"/>
    </source>
</evidence>
<name>A2ELR0_TRIV3</name>
<protein>
    <submittedName>
        <fullName evidence="3">Uncharacterized protein</fullName>
    </submittedName>
</protein>
<dbReference type="PANTHER" id="PTHR23159:SF31">
    <property type="entry name" value="CENTROSOME-ASSOCIATED PROTEIN CEP250 ISOFORM X1"/>
    <property type="match status" value="1"/>
</dbReference>
<keyword evidence="1" id="KW-0175">Coiled coil</keyword>
<dbReference type="AlphaFoldDB" id="A2ELR0"/>
<dbReference type="STRING" id="5722.A2ELR0"/>
<dbReference type="EMBL" id="DS113424">
    <property type="protein sequence ID" value="EAY06425.1"/>
    <property type="molecule type" value="Genomic_DNA"/>
</dbReference>
<organism evidence="3 4">
    <name type="scientific">Trichomonas vaginalis (strain ATCC PRA-98 / G3)</name>
    <dbReference type="NCBI Taxonomy" id="412133"/>
    <lineage>
        <taxon>Eukaryota</taxon>
        <taxon>Metamonada</taxon>
        <taxon>Parabasalia</taxon>
        <taxon>Trichomonadida</taxon>
        <taxon>Trichomonadidae</taxon>
        <taxon>Trichomonas</taxon>
    </lineage>
</organism>
<dbReference type="OrthoDB" id="49058at2759"/>
<gene>
    <name evidence="3" type="ORF">TVAG_403820</name>
</gene>
<dbReference type="eggNOG" id="KOG1836">
    <property type="taxonomic scope" value="Eukaryota"/>
</dbReference>
<dbReference type="PANTHER" id="PTHR23159">
    <property type="entry name" value="CENTROSOMAL PROTEIN 2"/>
    <property type="match status" value="1"/>
</dbReference>
<reference evidence="3" key="1">
    <citation type="submission" date="2006-10" db="EMBL/GenBank/DDBJ databases">
        <authorList>
            <person name="Amadeo P."/>
            <person name="Zhao Q."/>
            <person name="Wortman J."/>
            <person name="Fraser-Liggett C."/>
            <person name="Carlton J."/>
        </authorList>
    </citation>
    <scope>NUCLEOTIDE SEQUENCE</scope>
    <source>
        <strain evidence="3">G3</strain>
    </source>
</reference>
<feature type="coiled-coil region" evidence="1">
    <location>
        <begin position="339"/>
        <end position="496"/>
    </location>
</feature>
<dbReference type="VEuPathDB" id="TrichDB:TVAGG3_0311800"/>
<feature type="coiled-coil region" evidence="1">
    <location>
        <begin position="85"/>
        <end position="155"/>
    </location>
</feature>
<evidence type="ECO:0000313" key="4">
    <source>
        <dbReference type="Proteomes" id="UP000001542"/>
    </source>
</evidence>
<feature type="coiled-coil region" evidence="1">
    <location>
        <begin position="656"/>
        <end position="910"/>
    </location>
</feature>
<dbReference type="Gene3D" id="1.10.287.1490">
    <property type="match status" value="1"/>
</dbReference>
<proteinExistence type="predicted"/>
<dbReference type="Proteomes" id="UP000001542">
    <property type="component" value="Unassembled WGS sequence"/>
</dbReference>
<feature type="compositionally biased region" description="Polar residues" evidence="2">
    <location>
        <begin position="1"/>
        <end position="11"/>
    </location>
</feature>
<evidence type="ECO:0000256" key="1">
    <source>
        <dbReference type="SAM" id="Coils"/>
    </source>
</evidence>
<dbReference type="InParanoid" id="A2ELR0"/>
<dbReference type="VEuPathDB" id="TrichDB:TVAGG3_0596570"/>
<dbReference type="VEuPathDB" id="TrichDB:TVAG_403820"/>
<feature type="region of interest" description="Disordered" evidence="2">
    <location>
        <begin position="1"/>
        <end position="28"/>
    </location>
</feature>
<reference evidence="3" key="2">
    <citation type="journal article" date="2007" name="Science">
        <title>Draft genome sequence of the sexually transmitted pathogen Trichomonas vaginalis.</title>
        <authorList>
            <person name="Carlton J.M."/>
            <person name="Hirt R.P."/>
            <person name="Silva J.C."/>
            <person name="Delcher A.L."/>
            <person name="Schatz M."/>
            <person name="Zhao Q."/>
            <person name="Wortman J.R."/>
            <person name="Bidwell S.L."/>
            <person name="Alsmark U.C.M."/>
            <person name="Besteiro S."/>
            <person name="Sicheritz-Ponten T."/>
            <person name="Noel C.J."/>
            <person name="Dacks J.B."/>
            <person name="Foster P.G."/>
            <person name="Simillion C."/>
            <person name="Van de Peer Y."/>
            <person name="Miranda-Saavedra D."/>
            <person name="Barton G.J."/>
            <person name="Westrop G.D."/>
            <person name="Mueller S."/>
            <person name="Dessi D."/>
            <person name="Fiori P.L."/>
            <person name="Ren Q."/>
            <person name="Paulsen I."/>
            <person name="Zhang H."/>
            <person name="Bastida-Corcuera F.D."/>
            <person name="Simoes-Barbosa A."/>
            <person name="Brown M.T."/>
            <person name="Hayes R.D."/>
            <person name="Mukherjee M."/>
            <person name="Okumura C.Y."/>
            <person name="Schneider R."/>
            <person name="Smith A.J."/>
            <person name="Vanacova S."/>
            <person name="Villalvazo M."/>
            <person name="Haas B.J."/>
            <person name="Pertea M."/>
            <person name="Feldblyum T.V."/>
            <person name="Utterback T.R."/>
            <person name="Shu C.L."/>
            <person name="Osoegawa K."/>
            <person name="de Jong P.J."/>
            <person name="Hrdy I."/>
            <person name="Horvathova L."/>
            <person name="Zubacova Z."/>
            <person name="Dolezal P."/>
            <person name="Malik S.B."/>
            <person name="Logsdon J.M. Jr."/>
            <person name="Henze K."/>
            <person name="Gupta A."/>
            <person name="Wang C.C."/>
            <person name="Dunne R.L."/>
            <person name="Upcroft J.A."/>
            <person name="Upcroft P."/>
            <person name="White O."/>
            <person name="Salzberg S.L."/>
            <person name="Tang P."/>
            <person name="Chiu C.-H."/>
            <person name="Lee Y.-S."/>
            <person name="Embley T.M."/>
            <person name="Coombs G.H."/>
            <person name="Mottram J.C."/>
            <person name="Tachezy J."/>
            <person name="Fraser-Liggett C.M."/>
            <person name="Johnson P.J."/>
        </authorList>
    </citation>
    <scope>NUCLEOTIDE SEQUENCE [LARGE SCALE GENOMIC DNA]</scope>
    <source>
        <strain evidence="3">G3</strain>
    </source>
</reference>
<evidence type="ECO:0000256" key="2">
    <source>
        <dbReference type="SAM" id="MobiDB-lite"/>
    </source>
</evidence>
<dbReference type="SMR" id="A2ELR0"/>